<organism evidence="1 2">
    <name type="scientific">Dreissena polymorpha</name>
    <name type="common">Zebra mussel</name>
    <name type="synonym">Mytilus polymorpha</name>
    <dbReference type="NCBI Taxonomy" id="45954"/>
    <lineage>
        <taxon>Eukaryota</taxon>
        <taxon>Metazoa</taxon>
        <taxon>Spiralia</taxon>
        <taxon>Lophotrochozoa</taxon>
        <taxon>Mollusca</taxon>
        <taxon>Bivalvia</taxon>
        <taxon>Autobranchia</taxon>
        <taxon>Heteroconchia</taxon>
        <taxon>Euheterodonta</taxon>
        <taxon>Imparidentia</taxon>
        <taxon>Neoheterodontei</taxon>
        <taxon>Myida</taxon>
        <taxon>Dreissenoidea</taxon>
        <taxon>Dreissenidae</taxon>
        <taxon>Dreissena</taxon>
    </lineage>
</organism>
<keyword evidence="2" id="KW-1185">Reference proteome</keyword>
<dbReference type="EMBL" id="JAIWYP010000004">
    <property type="protein sequence ID" value="KAH3839455.1"/>
    <property type="molecule type" value="Genomic_DNA"/>
</dbReference>
<accession>A0A9D4KH52</accession>
<reference evidence="1" key="2">
    <citation type="submission" date="2020-11" db="EMBL/GenBank/DDBJ databases">
        <authorList>
            <person name="McCartney M.A."/>
            <person name="Auch B."/>
            <person name="Kono T."/>
            <person name="Mallez S."/>
            <person name="Becker A."/>
            <person name="Gohl D.M."/>
            <person name="Silverstein K.A.T."/>
            <person name="Koren S."/>
            <person name="Bechman K.B."/>
            <person name="Herman A."/>
            <person name="Abrahante J.E."/>
            <person name="Garbe J."/>
        </authorList>
    </citation>
    <scope>NUCLEOTIDE SEQUENCE</scope>
    <source>
        <strain evidence="1">Duluth1</strain>
        <tissue evidence="1">Whole animal</tissue>
    </source>
</reference>
<reference evidence="1" key="1">
    <citation type="journal article" date="2019" name="bioRxiv">
        <title>The Genome of the Zebra Mussel, Dreissena polymorpha: A Resource for Invasive Species Research.</title>
        <authorList>
            <person name="McCartney M.A."/>
            <person name="Auch B."/>
            <person name="Kono T."/>
            <person name="Mallez S."/>
            <person name="Zhang Y."/>
            <person name="Obille A."/>
            <person name="Becker A."/>
            <person name="Abrahante J.E."/>
            <person name="Garbe J."/>
            <person name="Badalamenti J.P."/>
            <person name="Herman A."/>
            <person name="Mangelson H."/>
            <person name="Liachko I."/>
            <person name="Sullivan S."/>
            <person name="Sone E.D."/>
            <person name="Koren S."/>
            <person name="Silverstein K.A.T."/>
            <person name="Beckman K.B."/>
            <person name="Gohl D.M."/>
        </authorList>
    </citation>
    <scope>NUCLEOTIDE SEQUENCE</scope>
    <source>
        <strain evidence="1">Duluth1</strain>
        <tissue evidence="1">Whole animal</tissue>
    </source>
</reference>
<dbReference type="Proteomes" id="UP000828390">
    <property type="component" value="Unassembled WGS sequence"/>
</dbReference>
<dbReference type="AlphaFoldDB" id="A0A9D4KH52"/>
<proteinExistence type="predicted"/>
<evidence type="ECO:0000313" key="2">
    <source>
        <dbReference type="Proteomes" id="UP000828390"/>
    </source>
</evidence>
<protein>
    <submittedName>
        <fullName evidence="1">Uncharacterized protein</fullName>
    </submittedName>
</protein>
<comment type="caution">
    <text evidence="1">The sequence shown here is derived from an EMBL/GenBank/DDBJ whole genome shotgun (WGS) entry which is preliminary data.</text>
</comment>
<sequence>MLDCLFRFSVLNTALAVIAKEIKELIIKHVGTLGGQWFKAFSAWALYLLVVETLTSKHTCGIQCIAFFVATAYLNVVPIVRNNVPRLTILQLKFVIKIGELIQLLSFVSLLFCHTWKPVNRLLVMGIDYVPFVATNGWMVHCLSNLLTLASLGLIFMKCHNNVSSQ</sequence>
<name>A0A9D4KH52_DREPO</name>
<gene>
    <name evidence="1" type="ORF">DPMN_112886</name>
</gene>
<evidence type="ECO:0000313" key="1">
    <source>
        <dbReference type="EMBL" id="KAH3839455.1"/>
    </source>
</evidence>